<dbReference type="VEuPathDB" id="FungiDB:PSHT_15971"/>
<feature type="region of interest" description="Disordered" evidence="2">
    <location>
        <begin position="175"/>
        <end position="194"/>
    </location>
</feature>
<evidence type="ECO:0000313" key="4">
    <source>
        <dbReference type="Proteomes" id="UP000239156"/>
    </source>
</evidence>
<gene>
    <name evidence="3" type="ORF">PSTT_07370</name>
</gene>
<sequence>MTILPCCQLPHQASTQHHATTRNNWATTRNPLSIATPQTACRLHTSNSDGLCESLQENMKEKPASSLSQTPTRIRPTKNTPKVPKIKTPTKKRTTTKKEKIRKEESEEEDVDQEAIPWYNLAEELFLDGTYATGATALNDPDEPNNTSSELSGLSKNSVKRRKIAAKAIDLDSSDDDKVEVVKKPAREPPKKRVRENKYDVLKSGVDSIVEALRGDKGQSDIKPNIKPPVATEPNPAPASNPRQEAIKLIASMFFGVVSITEYISFIRVVETEADAEVFISLASTTDSTVCKAWFLMATNPHLFFFLVKFNRAPITSLTKEDHKLQNGINTQILQLQDDKRRLQDEKTNLAIELQGLRSQFQLNQFCPKWQYGSHQFHRSQPNGMFQGPGMGGPGFMNMDSTQMANISCPNNAFYAPGRGSAVASRPGPLDD</sequence>
<evidence type="ECO:0000256" key="1">
    <source>
        <dbReference type="SAM" id="Coils"/>
    </source>
</evidence>
<proteinExistence type="predicted"/>
<protein>
    <submittedName>
        <fullName evidence="3">Uncharacterized protein</fullName>
    </submittedName>
</protein>
<comment type="caution">
    <text evidence="3">The sequence shown here is derived from an EMBL/GenBank/DDBJ whole genome shotgun (WGS) entry which is preliminary data.</text>
</comment>
<dbReference type="AlphaFoldDB" id="A0A2S4VGL2"/>
<dbReference type="VEuPathDB" id="FungiDB:PSHT_07970"/>
<feature type="region of interest" description="Disordered" evidence="2">
    <location>
        <begin position="217"/>
        <end position="241"/>
    </location>
</feature>
<name>A0A2S4VGL2_9BASI</name>
<feature type="coiled-coil region" evidence="1">
    <location>
        <begin position="326"/>
        <end position="360"/>
    </location>
</feature>
<dbReference type="VEuPathDB" id="FungiDB:PSHT_11923"/>
<feature type="compositionally biased region" description="Basic residues" evidence="2">
    <location>
        <begin position="84"/>
        <end position="95"/>
    </location>
</feature>
<feature type="compositionally biased region" description="Basic and acidic residues" evidence="2">
    <location>
        <begin position="179"/>
        <end position="194"/>
    </location>
</feature>
<dbReference type="VEuPathDB" id="FungiDB:PSTT_07370"/>
<organism evidence="3 4">
    <name type="scientific">Puccinia striiformis</name>
    <dbReference type="NCBI Taxonomy" id="27350"/>
    <lineage>
        <taxon>Eukaryota</taxon>
        <taxon>Fungi</taxon>
        <taxon>Dikarya</taxon>
        <taxon>Basidiomycota</taxon>
        <taxon>Pucciniomycotina</taxon>
        <taxon>Pucciniomycetes</taxon>
        <taxon>Pucciniales</taxon>
        <taxon>Pucciniaceae</taxon>
        <taxon>Puccinia</taxon>
    </lineage>
</organism>
<feature type="region of interest" description="Disordered" evidence="2">
    <location>
        <begin position="136"/>
        <end position="158"/>
    </location>
</feature>
<evidence type="ECO:0000313" key="3">
    <source>
        <dbReference type="EMBL" id="POW08696.1"/>
    </source>
</evidence>
<feature type="compositionally biased region" description="Basic and acidic residues" evidence="2">
    <location>
        <begin position="96"/>
        <end position="105"/>
    </location>
</feature>
<feature type="region of interest" description="Disordered" evidence="2">
    <location>
        <begin position="59"/>
        <end position="115"/>
    </location>
</feature>
<accession>A0A2S4VGL2</accession>
<feature type="compositionally biased region" description="Polar residues" evidence="2">
    <location>
        <begin position="144"/>
        <end position="157"/>
    </location>
</feature>
<dbReference type="Proteomes" id="UP000239156">
    <property type="component" value="Unassembled WGS sequence"/>
</dbReference>
<reference evidence="3" key="1">
    <citation type="submission" date="2017-12" db="EMBL/GenBank/DDBJ databases">
        <title>Gene loss provides genomic basis for host adaptation in cereal stripe rust fungi.</title>
        <authorList>
            <person name="Xia C."/>
        </authorList>
    </citation>
    <scope>NUCLEOTIDE SEQUENCE [LARGE SCALE GENOMIC DNA]</scope>
    <source>
        <strain evidence="3">93-210</strain>
    </source>
</reference>
<keyword evidence="4" id="KW-1185">Reference proteome</keyword>
<dbReference type="EMBL" id="PKSL01000062">
    <property type="protein sequence ID" value="POW08696.1"/>
    <property type="molecule type" value="Genomic_DNA"/>
</dbReference>
<evidence type="ECO:0000256" key="2">
    <source>
        <dbReference type="SAM" id="MobiDB-lite"/>
    </source>
</evidence>
<keyword evidence="1" id="KW-0175">Coiled coil</keyword>